<dbReference type="GO" id="GO:0005634">
    <property type="term" value="C:nucleus"/>
    <property type="evidence" value="ECO:0007669"/>
    <property type="project" value="UniProtKB-SubCell"/>
</dbReference>
<dbReference type="eggNOG" id="KOG0615">
    <property type="taxonomic scope" value="Eukaryota"/>
</dbReference>
<dbReference type="GO" id="GO:0004713">
    <property type="term" value="F:protein tyrosine kinase activity"/>
    <property type="evidence" value="ECO:0007669"/>
    <property type="project" value="UniProtKB-KW"/>
</dbReference>
<dbReference type="Proteomes" id="UP000006310">
    <property type="component" value="Chromosome 10"/>
</dbReference>
<dbReference type="Pfam" id="PF00069">
    <property type="entry name" value="Pkinase"/>
    <property type="match status" value="1"/>
</dbReference>
<keyword evidence="9" id="KW-0227">DNA damage</keyword>
<dbReference type="GO" id="GO:0009202">
    <property type="term" value="P:deoxyribonucleoside triphosphate biosynthetic process"/>
    <property type="evidence" value="ECO:0007669"/>
    <property type="project" value="EnsemblFungi"/>
</dbReference>
<dbReference type="GO" id="GO:0004712">
    <property type="term" value="F:protein serine/threonine/tyrosine kinase activity"/>
    <property type="evidence" value="ECO:0007669"/>
    <property type="project" value="UniProtKB-EC"/>
</dbReference>
<evidence type="ECO:0000259" key="14">
    <source>
        <dbReference type="PROSITE" id="PS50006"/>
    </source>
</evidence>
<dbReference type="PROSITE" id="PS00108">
    <property type="entry name" value="PROTEIN_KINASE_ST"/>
    <property type="match status" value="1"/>
</dbReference>
<evidence type="ECO:0000313" key="17">
    <source>
        <dbReference type="Proteomes" id="UP000006310"/>
    </source>
</evidence>
<dbReference type="HOGENOM" id="CLU_379543_0_0_1"/>
<feature type="compositionally biased region" description="Low complexity" evidence="13">
    <location>
        <begin position="177"/>
        <end position="188"/>
    </location>
</feature>
<evidence type="ECO:0000256" key="8">
    <source>
        <dbReference type="ARBA" id="ARBA00048679"/>
    </source>
</evidence>
<keyword evidence="3 9" id="KW-0808">Transferase</keyword>
<keyword evidence="2 9" id="KW-0723">Serine/threonine-protein kinase</keyword>
<dbReference type="Gene3D" id="2.60.200.20">
    <property type="match status" value="2"/>
</dbReference>
<accession>J7SAK5</accession>
<feature type="compositionally biased region" description="Polar residues" evidence="13">
    <location>
        <begin position="494"/>
        <end position="512"/>
    </location>
</feature>
<dbReference type="OMA" id="HEGPLKD"/>
<evidence type="ECO:0000256" key="4">
    <source>
        <dbReference type="ARBA" id="ARBA00022741"/>
    </source>
</evidence>
<comment type="catalytic activity">
    <reaction evidence="8">
        <text>L-seryl-[protein] + ATP = O-phospho-L-seryl-[protein] + ADP + H(+)</text>
        <dbReference type="Rhea" id="RHEA:17989"/>
        <dbReference type="Rhea" id="RHEA-COMP:9863"/>
        <dbReference type="Rhea" id="RHEA-COMP:11604"/>
        <dbReference type="ChEBI" id="CHEBI:15378"/>
        <dbReference type="ChEBI" id="CHEBI:29999"/>
        <dbReference type="ChEBI" id="CHEBI:30616"/>
        <dbReference type="ChEBI" id="CHEBI:83421"/>
        <dbReference type="ChEBI" id="CHEBI:456216"/>
        <dbReference type="EC" id="2.7.11.1"/>
    </reaction>
</comment>
<comment type="similarity">
    <text evidence="1 9">Belongs to the protein kinase superfamily. CAMK Ser/Thr protein kinase family. CHEK2 subfamily.</text>
</comment>
<dbReference type="GO" id="GO:0005829">
    <property type="term" value="C:cytosol"/>
    <property type="evidence" value="ECO:0007669"/>
    <property type="project" value="EnsemblFungi"/>
</dbReference>
<feature type="compositionally biased region" description="Polar residues" evidence="13">
    <location>
        <begin position="583"/>
        <end position="597"/>
    </location>
</feature>
<evidence type="ECO:0000256" key="9">
    <source>
        <dbReference type="PIRNR" id="PIRNR000661"/>
    </source>
</evidence>
<dbReference type="PROSITE" id="PS50006">
    <property type="entry name" value="FHA_DOMAIN"/>
    <property type="match status" value="2"/>
</dbReference>
<dbReference type="PIRSF" id="PIRSF000661">
    <property type="entry name" value="Ser/Thr_PK_RAD53"/>
    <property type="match status" value="1"/>
</dbReference>
<protein>
    <recommendedName>
        <fullName evidence="9">Serine/threonine-protein kinase RAD53</fullName>
        <ecNumber evidence="9">2.7.12.1</ecNumber>
    </recommendedName>
</protein>
<keyword evidence="5 9" id="KW-0418">Kinase</keyword>
<evidence type="ECO:0000256" key="5">
    <source>
        <dbReference type="ARBA" id="ARBA00022777"/>
    </source>
</evidence>
<keyword evidence="17" id="KW-1185">Reference proteome</keyword>
<dbReference type="EC" id="2.7.12.1" evidence="9"/>
<proteinExistence type="inferred from homology"/>
<evidence type="ECO:0000256" key="3">
    <source>
        <dbReference type="ARBA" id="ARBA00022679"/>
    </source>
</evidence>
<dbReference type="SMART" id="SM00220">
    <property type="entry name" value="S_TKc"/>
    <property type="match status" value="1"/>
</dbReference>
<keyword evidence="9" id="KW-0539">Nucleus</keyword>
<feature type="region of interest" description="Disordered" evidence="13">
    <location>
        <begin position="485"/>
        <end position="518"/>
    </location>
</feature>
<dbReference type="GO" id="GO:0008104">
    <property type="term" value="P:intracellular protein localization"/>
    <property type="evidence" value="ECO:0007669"/>
    <property type="project" value="EnsemblFungi"/>
</dbReference>
<feature type="domain" description="FHA" evidence="14">
    <location>
        <begin position="68"/>
        <end position="119"/>
    </location>
</feature>
<keyword evidence="4 9" id="KW-0547">Nucleotide-binding</keyword>
<keyword evidence="9" id="KW-0829">Tyrosine-protein kinase</keyword>
<dbReference type="InterPro" id="IPR008271">
    <property type="entry name" value="Ser/Thr_kinase_AS"/>
</dbReference>
<evidence type="ECO:0000256" key="10">
    <source>
        <dbReference type="PIRSR" id="PIRSR000661-50"/>
    </source>
</evidence>
<evidence type="ECO:0000256" key="2">
    <source>
        <dbReference type="ARBA" id="ARBA00022527"/>
    </source>
</evidence>
<dbReference type="GO" id="GO:0006281">
    <property type="term" value="P:DNA repair"/>
    <property type="evidence" value="ECO:0007669"/>
    <property type="project" value="EnsemblFungi"/>
</dbReference>
<dbReference type="Pfam" id="PF00498">
    <property type="entry name" value="FHA"/>
    <property type="match status" value="2"/>
</dbReference>
<dbReference type="OrthoDB" id="10252171at2759"/>
<dbReference type="GeneID" id="34528006"/>
<organism evidence="16 17">
    <name type="scientific">Huiozyma naganishii (strain ATCC MYA-139 / BCRC 22969 / CBS 8797 / KCTC 17520 / NBRC 10181 / NCYC 3082 / Yp74L-3)</name>
    <name type="common">Yeast</name>
    <name type="synonym">Kazachstania naganishii</name>
    <dbReference type="NCBI Taxonomy" id="1071383"/>
    <lineage>
        <taxon>Eukaryota</taxon>
        <taxon>Fungi</taxon>
        <taxon>Dikarya</taxon>
        <taxon>Ascomycota</taxon>
        <taxon>Saccharomycotina</taxon>
        <taxon>Saccharomycetes</taxon>
        <taxon>Saccharomycetales</taxon>
        <taxon>Saccharomycetaceae</taxon>
        <taxon>Huiozyma</taxon>
    </lineage>
</organism>
<feature type="region of interest" description="Disordered" evidence="13">
    <location>
        <begin position="767"/>
        <end position="820"/>
    </location>
</feature>
<evidence type="ECO:0000256" key="13">
    <source>
        <dbReference type="SAM" id="MobiDB-lite"/>
    </source>
</evidence>
<dbReference type="GO" id="GO:0004674">
    <property type="term" value="F:protein serine/threonine kinase activity"/>
    <property type="evidence" value="ECO:0007669"/>
    <property type="project" value="UniProtKB-KW"/>
</dbReference>
<dbReference type="SMART" id="SM00240">
    <property type="entry name" value="FHA"/>
    <property type="match status" value="2"/>
</dbReference>
<dbReference type="FunFam" id="3.30.200.20:FF:000315">
    <property type="entry name" value="Calcium-dependent protein kinase 3"/>
    <property type="match status" value="1"/>
</dbReference>
<evidence type="ECO:0000256" key="7">
    <source>
        <dbReference type="ARBA" id="ARBA00047899"/>
    </source>
</evidence>
<feature type="active site" description="Proton acceptor" evidence="10">
    <location>
        <position position="323"/>
    </location>
</feature>
<dbReference type="InterPro" id="IPR000253">
    <property type="entry name" value="FHA_dom"/>
</dbReference>
<dbReference type="STRING" id="1071383.J7SAK5"/>
<name>J7SAK5_HUIN7</name>
<comment type="catalytic activity">
    <reaction evidence="7">
        <text>L-threonyl-[protein] + ATP = O-phospho-L-threonyl-[protein] + ADP + H(+)</text>
        <dbReference type="Rhea" id="RHEA:46608"/>
        <dbReference type="Rhea" id="RHEA-COMP:11060"/>
        <dbReference type="Rhea" id="RHEA-COMP:11605"/>
        <dbReference type="ChEBI" id="CHEBI:15378"/>
        <dbReference type="ChEBI" id="CHEBI:30013"/>
        <dbReference type="ChEBI" id="CHEBI:30616"/>
        <dbReference type="ChEBI" id="CHEBI:61977"/>
        <dbReference type="ChEBI" id="CHEBI:456216"/>
        <dbReference type="EC" id="2.7.11.1"/>
    </reaction>
</comment>
<comment type="function">
    <text evidence="9">Controls S-phase checkpoint as well as G1 and G2 DNA damage checkpoints. Phosphorylates proteins on serine, threonine, and tyrosine. Prevents entry into anaphase and mitotic exit after DNA damage via regulation of the Polo kinase CDC5.</text>
</comment>
<feature type="compositionally biased region" description="Polar residues" evidence="13">
    <location>
        <begin position="805"/>
        <end position="820"/>
    </location>
</feature>
<comment type="catalytic activity">
    <reaction evidence="9">
        <text>L-threonyl-[protein] + ATP = O-phospho-L-threonyl-[protein] + ADP + H(+)</text>
        <dbReference type="Rhea" id="RHEA:46608"/>
        <dbReference type="Rhea" id="RHEA-COMP:11060"/>
        <dbReference type="Rhea" id="RHEA-COMP:11605"/>
        <dbReference type="ChEBI" id="CHEBI:15378"/>
        <dbReference type="ChEBI" id="CHEBI:30013"/>
        <dbReference type="ChEBI" id="CHEBI:30616"/>
        <dbReference type="ChEBI" id="CHEBI:61977"/>
        <dbReference type="ChEBI" id="CHEBI:456216"/>
        <dbReference type="EC" id="2.7.12.1"/>
    </reaction>
</comment>
<feature type="region of interest" description="Disordered" evidence="13">
    <location>
        <begin position="727"/>
        <end position="753"/>
    </location>
</feature>
<dbReference type="PANTHER" id="PTHR44167">
    <property type="entry name" value="OVARIAN-SPECIFIC SERINE/THREONINE-PROTEIN KINASE LOK-RELATED"/>
    <property type="match status" value="1"/>
</dbReference>
<feature type="domain" description="FHA" evidence="14">
    <location>
        <begin position="624"/>
        <end position="687"/>
    </location>
</feature>
<dbReference type="InterPro" id="IPR008984">
    <property type="entry name" value="SMAD_FHA_dom_sf"/>
</dbReference>
<dbReference type="AlphaFoldDB" id="J7SAK5"/>
<feature type="region of interest" description="Disordered" evidence="13">
    <location>
        <begin position="162"/>
        <end position="188"/>
    </location>
</feature>
<dbReference type="GO" id="GO:0106310">
    <property type="term" value="F:protein serine kinase activity"/>
    <property type="evidence" value="ECO:0007669"/>
    <property type="project" value="RHEA"/>
</dbReference>
<feature type="binding site" evidence="11">
    <location>
        <begin position="208"/>
        <end position="216"/>
    </location>
    <ligand>
        <name>ATP</name>
        <dbReference type="ChEBI" id="CHEBI:30616"/>
    </ligand>
</feature>
<dbReference type="GO" id="GO:0043247">
    <property type="term" value="P:telomere maintenance in response to DNA damage"/>
    <property type="evidence" value="ECO:0007669"/>
    <property type="project" value="EnsemblFungi"/>
</dbReference>
<dbReference type="GO" id="GO:0003688">
    <property type="term" value="F:DNA replication origin binding"/>
    <property type="evidence" value="ECO:0007669"/>
    <property type="project" value="EnsemblFungi"/>
</dbReference>
<dbReference type="Gene3D" id="3.30.200.20">
    <property type="entry name" value="Phosphorylase Kinase, domain 1"/>
    <property type="match status" value="1"/>
</dbReference>
<dbReference type="FunFam" id="1.10.510.10:FF:000651">
    <property type="entry name" value="Serine/threonine-protein kinase RAD53"/>
    <property type="match status" value="1"/>
</dbReference>
<reference evidence="17" key="2">
    <citation type="submission" date="2012-08" db="EMBL/GenBank/DDBJ databases">
        <title>Genome sequence of Kazachstania naganishii.</title>
        <authorList>
            <person name="Gordon J.L."/>
            <person name="Armisen D."/>
            <person name="Proux-Wera E."/>
            <person name="OhEigeartaigh S.S."/>
            <person name="Byrne K.P."/>
            <person name="Wolfe K.H."/>
        </authorList>
    </citation>
    <scope>NUCLEOTIDE SEQUENCE [LARGE SCALE GENOMIC DNA]</scope>
    <source>
        <strain evidence="17">ATCC MYA-139 / BCRC 22969 / CBS 8797 / CCRC 22969 / KCTC 17520 / NBRC 10181 / NCYC 3082</strain>
    </source>
</reference>
<keyword evidence="6 9" id="KW-0067">ATP-binding</keyword>
<dbReference type="SUPFAM" id="SSF49879">
    <property type="entry name" value="SMAD/FHA domain"/>
    <property type="match status" value="2"/>
</dbReference>
<evidence type="ECO:0000313" key="16">
    <source>
        <dbReference type="EMBL" id="CCK72251.1"/>
    </source>
</evidence>
<evidence type="ECO:0000256" key="1">
    <source>
        <dbReference type="ARBA" id="ARBA00005575"/>
    </source>
</evidence>
<feature type="region of interest" description="Disordered" evidence="13">
    <location>
        <begin position="566"/>
        <end position="597"/>
    </location>
</feature>
<feature type="compositionally biased region" description="Basic and acidic residues" evidence="13">
    <location>
        <begin position="739"/>
        <end position="753"/>
    </location>
</feature>
<dbReference type="InterPro" id="IPR011009">
    <property type="entry name" value="Kinase-like_dom_sf"/>
</dbReference>
<dbReference type="GO" id="GO:0051598">
    <property type="term" value="P:meiotic recombination checkpoint signaling"/>
    <property type="evidence" value="ECO:0007669"/>
    <property type="project" value="TreeGrafter"/>
</dbReference>
<dbReference type="PROSITE" id="PS00107">
    <property type="entry name" value="PROTEIN_KINASE_ATP"/>
    <property type="match status" value="1"/>
</dbReference>
<sequence length="820" mass="91322">MEAMDGTQPTQQSTQMTQKFLVDKFTQEKISERIVVRIICTSGQNKIRDLEADPQKVLRTTSSIKKVWTFGRNSATSDYHLGNIGRLSNQHFQILLGEDGNLLLRDTSTNGTWLNGVRLEKGLNQVLSQGDEIRVGLGVAADTVSLVVFINDRFKQTLERLAHEKESESTRDHHDTGPGTPDGTLTRTLPQSEEHSILRDYFIQDEVVGQGAFATVKKAIETATGRTYAVKIINKRKVMGNLDGVTRELTVLQKLDHPSIVTLKGFYEDKDNYYMVMEFVSGGDLMDFVAAHGPVGEDAGREITRQILEAVKYIHSVGISHRDLKPDNILIKQDDPVLVKITDFGLAKMQEHGAFMNTFCGTLAYVAPEVVNGRQQTSEPAVPKGERSHYSSLVDMWSMGCLVYVILTGHLPFSGSTPQQLYEQIGKASYHEVPLKDCRISDQARDFIDCLLQVDPNNRLSAARALEHPWIQMAYLGSPFDGASPPMVMEPESSLPSQVSLMESTENQSQLQKLDEEKYEAVKAERDAQFEQLLAMSRSRQDNGTKQPFKKPLGAPERFTRDAFISQQYTRERPAPQARQRGYGTQPTKPAATGTNTGRFLTLVPTSLSYAQEKIAVTQGLSTFFIGRSHHCNYVLNNPLLSRVHCFLLKKRHPVGGSINEAPAAGLEDLWYCHVGSNPCHLNGAKIGPGQKCLLYDGDVLKILNDEQSKLQGRLFEIRVQIDDPTGLYNDGQASVGDSQRRPREVTPQTAEERGLVTRLNRMMATANANPRSVPREHHYESTSDDPEQRNSIPTSPPLKRAKLNPTTRTSSNLQFASSG</sequence>
<dbReference type="InterPro" id="IPR016256">
    <property type="entry name" value="Ser/Thr_kinase_Rad53"/>
</dbReference>
<dbReference type="SUPFAM" id="SSF56112">
    <property type="entry name" value="Protein kinase-like (PK-like)"/>
    <property type="match status" value="1"/>
</dbReference>
<dbReference type="EMBL" id="HE978323">
    <property type="protein sequence ID" value="CCK72251.1"/>
    <property type="molecule type" value="Genomic_DNA"/>
</dbReference>
<dbReference type="GO" id="GO:0005524">
    <property type="term" value="F:ATP binding"/>
    <property type="evidence" value="ECO:0007669"/>
    <property type="project" value="UniProtKB-UniRule"/>
</dbReference>
<gene>
    <name evidence="16" type="primary">KNAG0J01700</name>
    <name evidence="16" type="ordered locus">KNAG_0J01700</name>
</gene>
<dbReference type="PANTHER" id="PTHR44167:SF24">
    <property type="entry name" value="SERINE_THREONINE-PROTEIN KINASE CHK2"/>
    <property type="match status" value="1"/>
</dbReference>
<dbReference type="GO" id="GO:0000077">
    <property type="term" value="P:DNA damage checkpoint signaling"/>
    <property type="evidence" value="ECO:0007669"/>
    <property type="project" value="EnsemblFungi"/>
</dbReference>
<evidence type="ECO:0000256" key="11">
    <source>
        <dbReference type="PIRSR" id="PIRSR000661-51"/>
    </source>
</evidence>
<dbReference type="GO" id="GO:0006270">
    <property type="term" value="P:DNA replication initiation"/>
    <property type="evidence" value="ECO:0007669"/>
    <property type="project" value="EnsemblFungi"/>
</dbReference>
<dbReference type="PROSITE" id="PS50011">
    <property type="entry name" value="PROTEIN_KINASE_DOM"/>
    <property type="match status" value="1"/>
</dbReference>
<reference evidence="16 17" key="1">
    <citation type="journal article" date="2011" name="Proc. Natl. Acad. Sci. U.S.A.">
        <title>Evolutionary erosion of yeast sex chromosomes by mating-type switching accidents.</title>
        <authorList>
            <person name="Gordon J.L."/>
            <person name="Armisen D."/>
            <person name="Proux-Wera E."/>
            <person name="Oheigeartaigh S.S."/>
            <person name="Byrne K.P."/>
            <person name="Wolfe K.H."/>
        </authorList>
    </citation>
    <scope>NUCLEOTIDE SEQUENCE [LARGE SCALE GENOMIC DNA]</scope>
    <source>
        <strain evidence="17">ATCC MYA-139 / BCRC 22969 / CBS 8797 / CCRC 22969 / KCTC 17520 / NBRC 10181 / NCYC 3082</strain>
    </source>
</reference>
<feature type="domain" description="Protein kinase" evidence="15">
    <location>
        <begin position="202"/>
        <end position="471"/>
    </location>
</feature>
<evidence type="ECO:0000256" key="6">
    <source>
        <dbReference type="ARBA" id="ARBA00022840"/>
    </source>
</evidence>
<dbReference type="Gene3D" id="1.10.510.10">
    <property type="entry name" value="Transferase(Phosphotransferase) domain 1"/>
    <property type="match status" value="1"/>
</dbReference>
<dbReference type="KEGG" id="kng:KNAG_0J01700"/>
<dbReference type="RefSeq" id="XP_022466496.1">
    <property type="nucleotide sequence ID" value="XM_022610173.1"/>
</dbReference>
<feature type="binding site" evidence="11 12">
    <location>
        <position position="231"/>
    </location>
    <ligand>
        <name>ATP</name>
        <dbReference type="ChEBI" id="CHEBI:30616"/>
    </ligand>
</feature>
<feature type="compositionally biased region" description="Basic and acidic residues" evidence="13">
    <location>
        <begin position="162"/>
        <end position="176"/>
    </location>
</feature>
<dbReference type="InterPro" id="IPR017441">
    <property type="entry name" value="Protein_kinase_ATP_BS"/>
</dbReference>
<comment type="subcellular location">
    <subcellularLocation>
        <location evidence="9">Nucleus</location>
    </subcellularLocation>
</comment>
<keyword evidence="9" id="KW-0131">Cell cycle</keyword>
<evidence type="ECO:0000256" key="12">
    <source>
        <dbReference type="PROSITE-ProRule" id="PRU10141"/>
    </source>
</evidence>
<dbReference type="InterPro" id="IPR000719">
    <property type="entry name" value="Prot_kinase_dom"/>
</dbReference>
<evidence type="ECO:0000259" key="15">
    <source>
        <dbReference type="PROSITE" id="PS50011"/>
    </source>
</evidence>